<accession>A0ABY4S4S9</accession>
<feature type="transmembrane region" description="Helical" evidence="1">
    <location>
        <begin position="77"/>
        <end position="97"/>
    </location>
</feature>
<evidence type="ECO:0000256" key="1">
    <source>
        <dbReference type="SAM" id="Phobius"/>
    </source>
</evidence>
<dbReference type="EMBL" id="CP097635">
    <property type="protein sequence ID" value="URI07230.1"/>
    <property type="molecule type" value="Genomic_DNA"/>
</dbReference>
<name>A0ABY4S4S9_AQUTE</name>
<reference evidence="2" key="1">
    <citation type="submission" date="2022-05" db="EMBL/GenBank/DDBJ databases">
        <title>An RpoN-dependent PEP-CTERM gene is involved in floc formation of an Aquincola tertiaricarbonis strain.</title>
        <authorList>
            <person name="Qiu D."/>
            <person name="Xia M."/>
        </authorList>
    </citation>
    <scope>NUCLEOTIDE SEQUENCE</scope>
    <source>
        <strain evidence="2">RN12</strain>
    </source>
</reference>
<evidence type="ECO:0000313" key="2">
    <source>
        <dbReference type="EMBL" id="URI07230.1"/>
    </source>
</evidence>
<dbReference type="SUPFAM" id="SSF57716">
    <property type="entry name" value="Glucocorticoid receptor-like (DNA-binding domain)"/>
    <property type="match status" value="1"/>
</dbReference>
<evidence type="ECO:0000313" key="3">
    <source>
        <dbReference type="Proteomes" id="UP001056201"/>
    </source>
</evidence>
<organism evidence="2 3">
    <name type="scientific">Aquincola tertiaricarbonis</name>
    <dbReference type="NCBI Taxonomy" id="391953"/>
    <lineage>
        <taxon>Bacteria</taxon>
        <taxon>Pseudomonadati</taxon>
        <taxon>Pseudomonadota</taxon>
        <taxon>Betaproteobacteria</taxon>
        <taxon>Burkholderiales</taxon>
        <taxon>Sphaerotilaceae</taxon>
        <taxon>Aquincola</taxon>
    </lineage>
</organism>
<protein>
    <submittedName>
        <fullName evidence="2">Uncharacterized protein</fullName>
    </submittedName>
</protein>
<feature type="transmembrane region" description="Helical" evidence="1">
    <location>
        <begin position="46"/>
        <end position="71"/>
    </location>
</feature>
<keyword evidence="3" id="KW-1185">Reference proteome</keyword>
<gene>
    <name evidence="2" type="ORF">MW290_00980</name>
</gene>
<proteinExistence type="predicted"/>
<keyword evidence="1" id="KW-1133">Transmembrane helix</keyword>
<keyword evidence="1" id="KW-0472">Membrane</keyword>
<dbReference type="Proteomes" id="UP001056201">
    <property type="component" value="Chromosome 1"/>
</dbReference>
<keyword evidence="1" id="KW-0812">Transmembrane</keyword>
<sequence length="123" mass="12733">MGRDAAAQAQPPWHLRCPHCGLPALPTWRKLLLGPAGRTPCRRCGLAVGVAAVPAVLAMLPSLAVVAMALTGAGRRPWLLVAAALLAVLTTTVLHLISVPLVPRQLTDAAAVRRARSTTGTGL</sequence>
<dbReference type="RefSeq" id="WP_250195495.1">
    <property type="nucleotide sequence ID" value="NZ_CP097635.1"/>
</dbReference>